<dbReference type="InterPro" id="IPR036388">
    <property type="entry name" value="WH-like_DNA-bd_sf"/>
</dbReference>
<comment type="caution">
    <text evidence="2">The sequence shown here is derived from an EMBL/GenBank/DDBJ whole genome shotgun (WGS) entry which is preliminary data.</text>
</comment>
<sequence>MSPLEERNNMISLNHAEFIVLGLIAENSSHAYNINKRIEERGMRGWTNIGRSSIYRVIKSLEEKGLTDKWIEEVDNRTLKVYNITEMGSRVLKEKVFNVIKEFIGKNDEDFYVAFSMLPILSHEEKIEAISNSLNIIIKHKKELEEMLDKNSHMPLNVRGLFLHPIKILGIDVEFLNWVLEEIKKGGGKVGPEAYGK</sequence>
<proteinExistence type="predicted"/>
<dbReference type="InterPro" id="IPR036390">
    <property type="entry name" value="WH_DNA-bd_sf"/>
</dbReference>
<gene>
    <name evidence="2" type="ORF">LCGC14_1027770</name>
</gene>
<name>A0A0F9R1H6_9ZZZZ</name>
<reference evidence="2" key="1">
    <citation type="journal article" date="2015" name="Nature">
        <title>Complex archaea that bridge the gap between prokaryotes and eukaryotes.</title>
        <authorList>
            <person name="Spang A."/>
            <person name="Saw J.H."/>
            <person name="Jorgensen S.L."/>
            <person name="Zaremba-Niedzwiedzka K."/>
            <person name="Martijn J."/>
            <person name="Lind A.E."/>
            <person name="van Eijk R."/>
            <person name="Schleper C."/>
            <person name="Guy L."/>
            <person name="Ettema T.J."/>
        </authorList>
    </citation>
    <scope>NUCLEOTIDE SEQUENCE</scope>
</reference>
<dbReference type="EMBL" id="LAZR01004148">
    <property type="protein sequence ID" value="KKN11313.1"/>
    <property type="molecule type" value="Genomic_DNA"/>
</dbReference>
<protein>
    <recommendedName>
        <fullName evidence="1">Transcription regulator PadR N-terminal domain-containing protein</fullName>
    </recommendedName>
</protein>
<dbReference type="Gene3D" id="1.10.10.10">
    <property type="entry name" value="Winged helix-like DNA-binding domain superfamily/Winged helix DNA-binding domain"/>
    <property type="match status" value="1"/>
</dbReference>
<organism evidence="2">
    <name type="scientific">marine sediment metagenome</name>
    <dbReference type="NCBI Taxonomy" id="412755"/>
    <lineage>
        <taxon>unclassified sequences</taxon>
        <taxon>metagenomes</taxon>
        <taxon>ecological metagenomes</taxon>
    </lineage>
</organism>
<dbReference type="PANTHER" id="PTHR33169">
    <property type="entry name" value="PADR-FAMILY TRANSCRIPTIONAL REGULATOR"/>
    <property type="match status" value="1"/>
</dbReference>
<accession>A0A0F9R1H6</accession>
<feature type="domain" description="Transcription regulator PadR N-terminal" evidence="1">
    <location>
        <begin position="20"/>
        <end position="94"/>
    </location>
</feature>
<evidence type="ECO:0000313" key="2">
    <source>
        <dbReference type="EMBL" id="KKN11313.1"/>
    </source>
</evidence>
<dbReference type="AlphaFoldDB" id="A0A0F9R1H6"/>
<dbReference type="InterPro" id="IPR052509">
    <property type="entry name" value="Metal_resp_DNA-bind_regulator"/>
</dbReference>
<dbReference type="InterPro" id="IPR005149">
    <property type="entry name" value="Tscrpt_reg_PadR_N"/>
</dbReference>
<dbReference type="SUPFAM" id="SSF46785">
    <property type="entry name" value="Winged helix' DNA-binding domain"/>
    <property type="match status" value="1"/>
</dbReference>
<dbReference type="Pfam" id="PF03551">
    <property type="entry name" value="PadR"/>
    <property type="match status" value="1"/>
</dbReference>
<evidence type="ECO:0000259" key="1">
    <source>
        <dbReference type="Pfam" id="PF03551"/>
    </source>
</evidence>
<dbReference type="PANTHER" id="PTHR33169:SF14">
    <property type="entry name" value="TRANSCRIPTIONAL REGULATOR RV3488"/>
    <property type="match status" value="1"/>
</dbReference>